<keyword evidence="7" id="KW-1185">Reference proteome</keyword>
<protein>
    <submittedName>
        <fullName evidence="6">NAD-dependent methanol dehydrogenase</fullName>
        <ecNumber evidence="6">1.1.1.244</ecNumber>
    </submittedName>
</protein>
<evidence type="ECO:0000313" key="7">
    <source>
        <dbReference type="Proteomes" id="UP000193006"/>
    </source>
</evidence>
<evidence type="ECO:0000259" key="4">
    <source>
        <dbReference type="Pfam" id="PF00465"/>
    </source>
</evidence>
<keyword evidence="3" id="KW-0520">NAD</keyword>
<feature type="domain" description="Fe-containing alcohol dehydrogenase-like C-terminal" evidence="5">
    <location>
        <begin position="208"/>
        <end position="401"/>
    </location>
</feature>
<dbReference type="Pfam" id="PF25137">
    <property type="entry name" value="ADH_Fe_C"/>
    <property type="match status" value="1"/>
</dbReference>
<dbReference type="PROSITE" id="PS00060">
    <property type="entry name" value="ADH_IRON_2"/>
    <property type="match status" value="1"/>
</dbReference>
<proteinExistence type="inferred from homology"/>
<dbReference type="Gene3D" id="3.40.50.1970">
    <property type="match status" value="1"/>
</dbReference>
<feature type="domain" description="Alcohol dehydrogenase iron-type/glycerol dehydrogenase GldA" evidence="4">
    <location>
        <begin position="18"/>
        <end position="194"/>
    </location>
</feature>
<name>A0A1X9M8I0_9BACI</name>
<comment type="similarity">
    <text evidence="1">Belongs to the iron-containing alcohol dehydrogenase family.</text>
</comment>
<dbReference type="Pfam" id="PF00465">
    <property type="entry name" value="Fe-ADH"/>
    <property type="match status" value="1"/>
</dbReference>
<dbReference type="InterPro" id="IPR039697">
    <property type="entry name" value="Alcohol_dehydrogenase_Fe"/>
</dbReference>
<dbReference type="STRING" id="199441.BkAM31D_07595"/>
<dbReference type="Proteomes" id="UP000193006">
    <property type="component" value="Chromosome"/>
</dbReference>
<evidence type="ECO:0000256" key="1">
    <source>
        <dbReference type="ARBA" id="ARBA00007358"/>
    </source>
</evidence>
<dbReference type="AlphaFoldDB" id="A0A1X9M8I0"/>
<dbReference type="EC" id="1.1.1.244" evidence="6"/>
<evidence type="ECO:0000256" key="3">
    <source>
        <dbReference type="ARBA" id="ARBA00023027"/>
    </source>
</evidence>
<dbReference type="CDD" id="cd08192">
    <property type="entry name" value="MAR-like"/>
    <property type="match status" value="1"/>
</dbReference>
<dbReference type="GO" id="GO:0046872">
    <property type="term" value="F:metal ion binding"/>
    <property type="evidence" value="ECO:0007669"/>
    <property type="project" value="InterPro"/>
</dbReference>
<evidence type="ECO:0000256" key="2">
    <source>
        <dbReference type="ARBA" id="ARBA00023002"/>
    </source>
</evidence>
<dbReference type="SUPFAM" id="SSF56796">
    <property type="entry name" value="Dehydroquinate synthase-like"/>
    <property type="match status" value="1"/>
</dbReference>
<dbReference type="InterPro" id="IPR056798">
    <property type="entry name" value="ADH_Fe_C"/>
</dbReference>
<dbReference type="PANTHER" id="PTHR11496">
    <property type="entry name" value="ALCOHOL DEHYDROGENASE"/>
    <property type="match status" value="1"/>
</dbReference>
<dbReference type="PANTHER" id="PTHR11496:SF102">
    <property type="entry name" value="ALCOHOL DEHYDROGENASE 4"/>
    <property type="match status" value="1"/>
</dbReference>
<dbReference type="EMBL" id="CP020814">
    <property type="protein sequence ID" value="ARK29735.1"/>
    <property type="molecule type" value="Genomic_DNA"/>
</dbReference>
<dbReference type="Gene3D" id="1.20.1090.10">
    <property type="entry name" value="Dehydroquinate synthase-like - alpha domain"/>
    <property type="match status" value="1"/>
</dbReference>
<gene>
    <name evidence="6" type="primary">mdh_1</name>
    <name evidence="6" type="ORF">BkAM31D_07595</name>
</gene>
<keyword evidence="2 6" id="KW-0560">Oxidoreductase</keyword>
<organism evidence="6 7">
    <name type="scientific">Halalkalibacter krulwichiae</name>
    <dbReference type="NCBI Taxonomy" id="199441"/>
    <lineage>
        <taxon>Bacteria</taxon>
        <taxon>Bacillati</taxon>
        <taxon>Bacillota</taxon>
        <taxon>Bacilli</taxon>
        <taxon>Bacillales</taxon>
        <taxon>Bacillaceae</taxon>
        <taxon>Halalkalibacter</taxon>
    </lineage>
</organism>
<evidence type="ECO:0000313" key="6">
    <source>
        <dbReference type="EMBL" id="ARK29735.1"/>
    </source>
</evidence>
<accession>A0A1X9M8I0</accession>
<dbReference type="KEGG" id="bkw:BkAM31D_07595"/>
<dbReference type="RefSeq" id="WP_066160074.1">
    <property type="nucleotide sequence ID" value="NZ_CP020814.1"/>
</dbReference>
<reference evidence="6 7" key="1">
    <citation type="submission" date="2017-04" db="EMBL/GenBank/DDBJ databases">
        <title>Bacillus krulwichiae AM31D Genome sequencing and assembly.</title>
        <authorList>
            <person name="Krulwich T.A."/>
            <person name="Anastor L."/>
            <person name="Ehrlich R."/>
            <person name="Ehrlich G.D."/>
            <person name="Janto B."/>
        </authorList>
    </citation>
    <scope>NUCLEOTIDE SEQUENCE [LARGE SCALE GENOMIC DNA]</scope>
    <source>
        <strain evidence="6 7">AM31D</strain>
    </source>
</reference>
<dbReference type="GO" id="GO:0050093">
    <property type="term" value="F:methanol dehydrogenase (NAD+) activity"/>
    <property type="evidence" value="ECO:0007669"/>
    <property type="project" value="UniProtKB-EC"/>
</dbReference>
<evidence type="ECO:0000259" key="5">
    <source>
        <dbReference type="Pfam" id="PF25137"/>
    </source>
</evidence>
<sequence length="401" mass="43772">MSTNNSLSGEYRFLPVEQVYFGIGIIDKLTDELNRLGAKKAILITSNSLINSKIVSNIKEQLGERLTSIHCGTSQHVPSQTVFDIASKVKQEEADVLISLGGGTVIDSVKSIALILADGLKGATELKDYSVTFEYPDKVTIPSIKGETLRHIAIPTTLSSAEFSNIAGITDENRKVKELYIDDKLTPVSVFLDPQLTLDTPKWLWSSSGIRALDHAIETIYSKKSQPITTTLALESIKCLSENLRLCYENPLNLEARLKCQMASWQSFFGVTNVMMGLSHGIGHQIGAHGNVPHGITSCIMLPHVMEDALEVTVIPQSLISKALGAEITNKTTEEVASIAPILVNNLIKELNLPTRLSEVGIKKEQFDLIAKDAMGDLVVASSPKPVKGKEDILKLLQKAW</sequence>
<dbReference type="InterPro" id="IPR018211">
    <property type="entry name" value="ADH_Fe_CS"/>
</dbReference>
<dbReference type="InterPro" id="IPR001670">
    <property type="entry name" value="ADH_Fe/GldA"/>
</dbReference>